<dbReference type="Pfam" id="PF00078">
    <property type="entry name" value="RVT_1"/>
    <property type="match status" value="1"/>
</dbReference>
<reference evidence="2" key="1">
    <citation type="journal article" date="2013" name="Genome Biol.">
        <title>Reference genomes and transcriptomes of Nicotiana sylvestris and Nicotiana tomentosiformis.</title>
        <authorList>
            <person name="Sierro N."/>
            <person name="Battey J.N."/>
            <person name="Ouadi S."/>
            <person name="Bovet L."/>
            <person name="Goepfert S."/>
            <person name="Bakaher N."/>
            <person name="Peitsch M.C."/>
            <person name="Ivanov N.V."/>
        </authorList>
    </citation>
    <scope>NUCLEOTIDE SEQUENCE [LARGE SCALE GENOMIC DNA]</scope>
</reference>
<dbReference type="PANTHER" id="PTHR46890">
    <property type="entry name" value="NON-LTR RETROLELEMENT REVERSE TRANSCRIPTASE-LIKE PROTEIN-RELATED"/>
    <property type="match status" value="1"/>
</dbReference>
<dbReference type="AlphaFoldDB" id="A0A1U7VBK4"/>
<dbReference type="InterPro" id="IPR043502">
    <property type="entry name" value="DNA/RNA_pol_sf"/>
</dbReference>
<dbReference type="Proteomes" id="UP000189701">
    <property type="component" value="Unplaced"/>
</dbReference>
<evidence type="ECO:0000259" key="1">
    <source>
        <dbReference type="Pfam" id="PF00078"/>
    </source>
</evidence>
<dbReference type="RefSeq" id="XP_009763743.1">
    <property type="nucleotide sequence ID" value="XM_009765441.1"/>
</dbReference>
<gene>
    <name evidence="3" type="primary">LOC104215597</name>
</gene>
<proteinExistence type="predicted"/>
<protein>
    <submittedName>
        <fullName evidence="3">Uncharacterized protein LOC104215597</fullName>
    </submittedName>
</protein>
<evidence type="ECO:0000313" key="3">
    <source>
        <dbReference type="RefSeq" id="XP_009763743.1"/>
    </source>
</evidence>
<dbReference type="STRING" id="4096.A0A1U7VBK4"/>
<accession>A0A1U7VBK4</accession>
<sequence length="497" mass="57774">MEEVVMVHEAEFEANPTGMNRERLQKVQAELIKCLALEEKYWQQKAGMTWFKEGDSNTKFFHAQVRGRRKRLKLNRIQKSTWIEEEQEIAEEAIKFYEEQFTKADTPSSFDILEHIPNLINTEQNAELIRQPTKEEVKVAVLGLNGFVKGRNIVENILLTQEIVTDIRLRTKVGPNVILKLDMTKAYDRVSWLFLTKVLRKMGFTERLIGIVFGLVSNNWYSILINGQAHGFFKSSRGVKQGDLVSPTLFILAAETLSRGLNALHTNLYFCGFGMPKWSPRINHLAYADDMIIFSSSDETSLMLIMQFFWSSNVGGTSRHWASWNTLCMPVEEGGIGFRSLHDVAKALFNKLWWNFRTKPSLWSSFVCQKYCKKLNSVIVPWKRGSHIWRKMLECRDLIEHQILWQTKMGSSLFWYENWTGVGALYFLVPQEFGIDENVHNVHDVTLDGECDVDRLFEMLPEDLAVHILEKIKPPSKMQVLDRPCWMLETRGYFRVK</sequence>
<name>A0A1U7VBK4_NICSY</name>
<dbReference type="eggNOG" id="KOG1075">
    <property type="taxonomic scope" value="Eukaryota"/>
</dbReference>
<dbReference type="SUPFAM" id="SSF56672">
    <property type="entry name" value="DNA/RNA polymerases"/>
    <property type="match status" value="1"/>
</dbReference>
<feature type="domain" description="Reverse transcriptase" evidence="1">
    <location>
        <begin position="146"/>
        <end position="303"/>
    </location>
</feature>
<dbReference type="OrthoDB" id="1301749at2759"/>
<keyword evidence="2" id="KW-1185">Reference proteome</keyword>
<organism evidence="2 3">
    <name type="scientific">Nicotiana sylvestris</name>
    <name type="common">Wood tobacco</name>
    <name type="synonym">South American tobacco</name>
    <dbReference type="NCBI Taxonomy" id="4096"/>
    <lineage>
        <taxon>Eukaryota</taxon>
        <taxon>Viridiplantae</taxon>
        <taxon>Streptophyta</taxon>
        <taxon>Embryophyta</taxon>
        <taxon>Tracheophyta</taxon>
        <taxon>Spermatophyta</taxon>
        <taxon>Magnoliopsida</taxon>
        <taxon>eudicotyledons</taxon>
        <taxon>Gunneridae</taxon>
        <taxon>Pentapetalae</taxon>
        <taxon>asterids</taxon>
        <taxon>lamiids</taxon>
        <taxon>Solanales</taxon>
        <taxon>Solanaceae</taxon>
        <taxon>Nicotianoideae</taxon>
        <taxon>Nicotianeae</taxon>
        <taxon>Nicotiana</taxon>
    </lineage>
</organism>
<dbReference type="PANTHER" id="PTHR46890:SF48">
    <property type="entry name" value="RNA-DIRECTED DNA POLYMERASE"/>
    <property type="match status" value="1"/>
</dbReference>
<reference evidence="3" key="2">
    <citation type="submission" date="2025-08" db="UniProtKB">
        <authorList>
            <consortium name="RefSeq"/>
        </authorList>
    </citation>
    <scope>IDENTIFICATION</scope>
    <source>
        <tissue evidence="3">Leaf</tissue>
    </source>
</reference>
<dbReference type="InterPro" id="IPR052343">
    <property type="entry name" value="Retrotransposon-Effector_Assoc"/>
</dbReference>
<evidence type="ECO:0000313" key="2">
    <source>
        <dbReference type="Proteomes" id="UP000189701"/>
    </source>
</evidence>
<dbReference type="InterPro" id="IPR000477">
    <property type="entry name" value="RT_dom"/>
</dbReference>